<name>L7JZU1_TRAHO</name>
<dbReference type="EMBL" id="JH993837">
    <property type="protein sequence ID" value="ELQ76561.1"/>
    <property type="molecule type" value="Genomic_DNA"/>
</dbReference>
<accession>L7JZU1</accession>
<proteinExistence type="predicted"/>
<gene>
    <name evidence="1" type="ORF">THOM_0455</name>
</gene>
<evidence type="ECO:0000313" key="1">
    <source>
        <dbReference type="EMBL" id="ELQ76561.1"/>
    </source>
</evidence>
<dbReference type="Proteomes" id="UP000011185">
    <property type="component" value="Unassembled WGS sequence"/>
</dbReference>
<dbReference type="AlphaFoldDB" id="L7JZU1"/>
<dbReference type="InParanoid" id="L7JZU1"/>
<protein>
    <submittedName>
        <fullName evidence="1">Uncharacterized protein</fullName>
    </submittedName>
</protein>
<evidence type="ECO:0000313" key="2">
    <source>
        <dbReference type="Proteomes" id="UP000011185"/>
    </source>
</evidence>
<organism evidence="1 2">
    <name type="scientific">Trachipleistophora hominis</name>
    <name type="common">Microsporidian parasite</name>
    <dbReference type="NCBI Taxonomy" id="72359"/>
    <lineage>
        <taxon>Eukaryota</taxon>
        <taxon>Fungi</taxon>
        <taxon>Fungi incertae sedis</taxon>
        <taxon>Microsporidia</taxon>
        <taxon>Pleistophoridae</taxon>
        <taxon>Trachipleistophora</taxon>
    </lineage>
</organism>
<sequence>VSYRSLLCRLADSDRQLVGNTPVIRASYLREPTPCTGNMNDAKCPRPFCRYKIVRSLPCRHRQSYMI</sequence>
<reference evidence="1 2" key="1">
    <citation type="journal article" date="2012" name="PLoS Pathog.">
        <title>The genome of the obligate intracellular parasite Trachipleistophora hominis: new insights into microsporidian genome dynamics and reductive evolution.</title>
        <authorList>
            <person name="Heinz E."/>
            <person name="Williams T.A."/>
            <person name="Nakjang S."/>
            <person name="Noel C.J."/>
            <person name="Swan D.C."/>
            <person name="Goldberg A.V."/>
            <person name="Harris S.R."/>
            <person name="Weinmaier T."/>
            <person name="Markert S."/>
            <person name="Becher D."/>
            <person name="Bernhardt J."/>
            <person name="Dagan T."/>
            <person name="Hacker C."/>
            <person name="Lucocq J.M."/>
            <person name="Schweder T."/>
            <person name="Rattei T."/>
            <person name="Hall N."/>
            <person name="Hirt R.P."/>
            <person name="Embley T.M."/>
        </authorList>
    </citation>
    <scope>NUCLEOTIDE SEQUENCE [LARGE SCALE GENOMIC DNA]</scope>
</reference>
<dbReference type="VEuPathDB" id="MicrosporidiaDB:THOM_0455"/>
<dbReference type="HOGENOM" id="CLU_2819740_0_0_1"/>
<feature type="non-terminal residue" evidence="1">
    <location>
        <position position="1"/>
    </location>
</feature>
<keyword evidence="2" id="KW-1185">Reference proteome</keyword>